<accession>A0A6L2PG21</accession>
<dbReference type="AlphaFoldDB" id="A0A6L2PG21"/>
<evidence type="ECO:0000256" key="3">
    <source>
        <dbReference type="ARBA" id="ARBA00022989"/>
    </source>
</evidence>
<dbReference type="InterPro" id="IPR006214">
    <property type="entry name" value="Bax_inhibitor_1-related"/>
</dbReference>
<evidence type="ECO:0000313" key="8">
    <source>
        <dbReference type="Proteomes" id="UP000502823"/>
    </source>
</evidence>
<feature type="transmembrane region" description="Helical" evidence="5">
    <location>
        <begin position="162"/>
        <end position="181"/>
    </location>
</feature>
<feature type="transmembrane region" description="Helical" evidence="5">
    <location>
        <begin position="280"/>
        <end position="303"/>
    </location>
</feature>
<proteinExistence type="inferred from homology"/>
<evidence type="ECO:0000313" key="7">
    <source>
        <dbReference type="EMBL" id="GFG29358.1"/>
    </source>
</evidence>
<dbReference type="OrthoDB" id="7933078at2759"/>
<comment type="caution">
    <text evidence="7">The sequence shown here is derived from an EMBL/GenBank/DDBJ whole genome shotgun (WGS) entry which is preliminary data.</text>
</comment>
<evidence type="ECO:0000256" key="6">
    <source>
        <dbReference type="SAM" id="MobiDB-lite"/>
    </source>
</evidence>
<dbReference type="Pfam" id="PF01027">
    <property type="entry name" value="Bax1-I"/>
    <property type="match status" value="1"/>
</dbReference>
<feature type="transmembrane region" description="Helical" evidence="5">
    <location>
        <begin position="187"/>
        <end position="207"/>
    </location>
</feature>
<sequence length="306" mass="33839">MPNQQGYYGAQLPYPTQPAYPAGPNQGYPPPYTATPGFVVPPPSAPPYGQVPLGTGQPYGTTNQQAMYGSYVPDDPLTDRVESFNFTDKSIRRGFIRKVYGILVVQLLITVSFIAWFTYHDDTKRYVHQHQGIWWAAFAIMLVCLVTMACCGDVRRKAPMNFIFLFIFTLAESFMLGVAASTFSTDAVLMAVGICAAVCLGLTIFAFQTKWDFTVMGGALFVALIILVIFGIVAIFIPGKIMTLVYASCGALLFSLYLVYDTQLMMGGKHKYSISPEEYIFAALNLYLDIVNIFLYILTIIGATRD</sequence>
<evidence type="ECO:0000256" key="4">
    <source>
        <dbReference type="ARBA" id="ARBA00023136"/>
    </source>
</evidence>
<evidence type="ECO:0000256" key="2">
    <source>
        <dbReference type="ARBA" id="ARBA00022692"/>
    </source>
</evidence>
<organism evidence="7 8">
    <name type="scientific">Coptotermes formosanus</name>
    <name type="common">Formosan subterranean termite</name>
    <dbReference type="NCBI Taxonomy" id="36987"/>
    <lineage>
        <taxon>Eukaryota</taxon>
        <taxon>Metazoa</taxon>
        <taxon>Ecdysozoa</taxon>
        <taxon>Arthropoda</taxon>
        <taxon>Hexapoda</taxon>
        <taxon>Insecta</taxon>
        <taxon>Pterygota</taxon>
        <taxon>Neoptera</taxon>
        <taxon>Polyneoptera</taxon>
        <taxon>Dictyoptera</taxon>
        <taxon>Blattodea</taxon>
        <taxon>Blattoidea</taxon>
        <taxon>Termitoidae</taxon>
        <taxon>Rhinotermitidae</taxon>
        <taxon>Coptotermes</taxon>
    </lineage>
</organism>
<evidence type="ECO:0000256" key="1">
    <source>
        <dbReference type="ARBA" id="ARBA00004141"/>
    </source>
</evidence>
<dbReference type="GO" id="GO:0016020">
    <property type="term" value="C:membrane"/>
    <property type="evidence" value="ECO:0007669"/>
    <property type="project" value="UniProtKB-SubCell"/>
</dbReference>
<name>A0A6L2PG21_COPFO</name>
<dbReference type="CDD" id="cd10428">
    <property type="entry name" value="LFG_like"/>
    <property type="match status" value="1"/>
</dbReference>
<dbReference type="PANTHER" id="PTHR23291:SF47">
    <property type="entry name" value="TRANSMEMBRANE BAX INHIBITOR MOTIF CONTAINING 7"/>
    <property type="match status" value="1"/>
</dbReference>
<keyword evidence="3 5" id="KW-1133">Transmembrane helix</keyword>
<dbReference type="EMBL" id="BLKM01000133">
    <property type="protein sequence ID" value="GFG29358.1"/>
    <property type="molecule type" value="Genomic_DNA"/>
</dbReference>
<dbReference type="PANTHER" id="PTHR23291">
    <property type="entry name" value="BAX INHIBITOR-RELATED"/>
    <property type="match status" value="1"/>
</dbReference>
<feature type="transmembrane region" description="Helical" evidence="5">
    <location>
        <begin position="99"/>
        <end position="120"/>
    </location>
</feature>
<feature type="region of interest" description="Disordered" evidence="6">
    <location>
        <begin position="1"/>
        <end position="27"/>
    </location>
</feature>
<feature type="transmembrane region" description="Helical" evidence="5">
    <location>
        <begin position="243"/>
        <end position="260"/>
    </location>
</feature>
<feature type="transmembrane region" description="Helical" evidence="5">
    <location>
        <begin position="219"/>
        <end position="237"/>
    </location>
</feature>
<dbReference type="FunCoup" id="A0A6L2PG21">
    <property type="interactions" value="263"/>
</dbReference>
<comment type="subcellular location">
    <subcellularLocation>
        <location evidence="1">Membrane</location>
        <topology evidence="1">Multi-pass membrane protein</topology>
    </subcellularLocation>
</comment>
<reference evidence="8" key="1">
    <citation type="submission" date="2020-01" db="EMBL/GenBank/DDBJ databases">
        <title>Draft genome sequence of the Termite Coptotermes fromosanus.</title>
        <authorList>
            <person name="Itakura S."/>
            <person name="Yosikawa Y."/>
            <person name="Umezawa K."/>
        </authorList>
    </citation>
    <scope>NUCLEOTIDE SEQUENCE [LARGE SCALE GENOMIC DNA]</scope>
</reference>
<protein>
    <submittedName>
        <fullName evidence="7">Uncharacterized protein</fullName>
    </submittedName>
</protein>
<comment type="similarity">
    <text evidence="5">Belongs to the BI1 family.</text>
</comment>
<dbReference type="InParanoid" id="A0A6L2PG21"/>
<feature type="transmembrane region" description="Helical" evidence="5">
    <location>
        <begin position="132"/>
        <end position="150"/>
    </location>
</feature>
<keyword evidence="4 5" id="KW-0472">Membrane</keyword>
<keyword evidence="2 5" id="KW-0812">Transmembrane</keyword>
<evidence type="ECO:0000256" key="5">
    <source>
        <dbReference type="RuleBase" id="RU004379"/>
    </source>
</evidence>
<gene>
    <name evidence="7" type="ORF">Cfor_10216</name>
</gene>
<keyword evidence="8" id="KW-1185">Reference proteome</keyword>
<dbReference type="Proteomes" id="UP000502823">
    <property type="component" value="Unassembled WGS sequence"/>
</dbReference>